<dbReference type="EC" id="2.1.1.50" evidence="5"/>
<dbReference type="Gene3D" id="1.10.1200.270">
    <property type="entry name" value="Methyltransferase, alpha-helical capping domain"/>
    <property type="match status" value="1"/>
</dbReference>
<evidence type="ECO:0000256" key="1">
    <source>
        <dbReference type="ARBA" id="ARBA00022603"/>
    </source>
</evidence>
<proteinExistence type="predicted"/>
<evidence type="ECO:0000313" key="5">
    <source>
        <dbReference type="EMBL" id="RHN82316.1"/>
    </source>
</evidence>
<organism evidence="5">
    <name type="scientific">Medicago truncatula</name>
    <name type="common">Barrel medic</name>
    <name type="synonym">Medicago tribuloides</name>
    <dbReference type="NCBI Taxonomy" id="3880"/>
    <lineage>
        <taxon>Eukaryota</taxon>
        <taxon>Viridiplantae</taxon>
        <taxon>Streptophyta</taxon>
        <taxon>Embryophyta</taxon>
        <taxon>Tracheophyta</taxon>
        <taxon>Spermatophyta</taxon>
        <taxon>Magnoliopsida</taxon>
        <taxon>eudicotyledons</taxon>
        <taxon>Gunneridae</taxon>
        <taxon>Pentapetalae</taxon>
        <taxon>rosids</taxon>
        <taxon>fabids</taxon>
        <taxon>Fabales</taxon>
        <taxon>Fabaceae</taxon>
        <taxon>Papilionoideae</taxon>
        <taxon>50 kb inversion clade</taxon>
        <taxon>NPAAA clade</taxon>
        <taxon>Hologalegina</taxon>
        <taxon>IRL clade</taxon>
        <taxon>Trifolieae</taxon>
        <taxon>Medicago</taxon>
    </lineage>
</organism>
<sequence>MRSYIYYSYSFFLHRQLTKIPPRCICFFLGNTSKRLKVGIEAAKSLIQGAIANKFYPNTNSNNSRKQICIADLGCSTGPNTFIAIQCIIEAIELQYKSQGLAIPEFQVFFNDQISNDFNTLFKKLPSNRNYFAAGVPGSFYGRLFPKESLNVVHSSASLNWISKVPKEITDRSSAACNKGRIHYTNAPKEVVDAYANQYQKDMEIFLHARAQELVGNGLMALQIPAATDVTFDSDFYCGKNFELLGTCLLDMAKEEKVDEEKVDTFNIPIFFSPLKDLIKILESNDDFIIEQMETMDAKSHFIPVNAQMYVSFHRAALEGVIENHFGNGILDELFHRYTKKVMEIPAIMDLQNLNIVGLFVLLRRKV</sequence>
<dbReference type="Proteomes" id="UP000265566">
    <property type="component" value="Chromosome 1"/>
</dbReference>
<keyword evidence="4" id="KW-0460">Magnesium</keyword>
<protein>
    <submittedName>
        <fullName evidence="5">Putative loganate O-methyltransferase</fullName>
        <ecNumber evidence="5">2.1.1.50</ecNumber>
    </submittedName>
</protein>
<dbReference type="SUPFAM" id="SSF53335">
    <property type="entry name" value="S-adenosyl-L-methionine-dependent methyltransferases"/>
    <property type="match status" value="1"/>
</dbReference>
<gene>
    <name evidence="5" type="ORF">MtrunA17_Chr1g0208641</name>
</gene>
<dbReference type="InterPro" id="IPR042086">
    <property type="entry name" value="MeTrfase_capping"/>
</dbReference>
<dbReference type="AlphaFoldDB" id="A0A396JVX4"/>
<keyword evidence="2 5" id="KW-0808">Transferase</keyword>
<dbReference type="GO" id="GO:0032259">
    <property type="term" value="P:methylation"/>
    <property type="evidence" value="ECO:0007669"/>
    <property type="project" value="UniProtKB-KW"/>
</dbReference>
<evidence type="ECO:0000256" key="3">
    <source>
        <dbReference type="ARBA" id="ARBA00022723"/>
    </source>
</evidence>
<dbReference type="Gene3D" id="3.40.50.150">
    <property type="entry name" value="Vaccinia Virus protein VP39"/>
    <property type="match status" value="1"/>
</dbReference>
<dbReference type="GO" id="GO:0046872">
    <property type="term" value="F:metal ion binding"/>
    <property type="evidence" value="ECO:0007669"/>
    <property type="project" value="UniProtKB-KW"/>
</dbReference>
<dbReference type="GO" id="GO:0030749">
    <property type="term" value="F:loganate O-methyltransferase activity"/>
    <property type="evidence" value="ECO:0007669"/>
    <property type="project" value="UniProtKB-EC"/>
</dbReference>
<dbReference type="Pfam" id="PF03492">
    <property type="entry name" value="Methyltransf_7"/>
    <property type="match status" value="1"/>
</dbReference>
<evidence type="ECO:0000256" key="4">
    <source>
        <dbReference type="ARBA" id="ARBA00022842"/>
    </source>
</evidence>
<dbReference type="InterPro" id="IPR005299">
    <property type="entry name" value="MeTrfase_7"/>
</dbReference>
<dbReference type="EMBL" id="PSQE01000001">
    <property type="protein sequence ID" value="RHN82316.1"/>
    <property type="molecule type" value="Genomic_DNA"/>
</dbReference>
<dbReference type="Gramene" id="rna6472">
    <property type="protein sequence ID" value="RHN82316.1"/>
    <property type="gene ID" value="gene6472"/>
</dbReference>
<comment type="caution">
    <text evidence="5">The sequence shown here is derived from an EMBL/GenBank/DDBJ whole genome shotgun (WGS) entry which is preliminary data.</text>
</comment>
<accession>A0A396JVX4</accession>
<reference evidence="5" key="1">
    <citation type="journal article" date="2018" name="Nat. Plants">
        <title>Whole-genome landscape of Medicago truncatula symbiotic genes.</title>
        <authorList>
            <person name="Pecrix Y."/>
            <person name="Gamas P."/>
            <person name="Carrere S."/>
        </authorList>
    </citation>
    <scope>NUCLEOTIDE SEQUENCE</scope>
    <source>
        <tissue evidence="5">Leaves</tissue>
    </source>
</reference>
<name>A0A396JVX4_MEDTR</name>
<dbReference type="InterPro" id="IPR029063">
    <property type="entry name" value="SAM-dependent_MTases_sf"/>
</dbReference>
<dbReference type="PANTHER" id="PTHR31009">
    <property type="entry name" value="S-ADENOSYL-L-METHIONINE:CARBOXYL METHYLTRANSFERASE FAMILY PROTEIN"/>
    <property type="match status" value="1"/>
</dbReference>
<keyword evidence="3" id="KW-0479">Metal-binding</keyword>
<keyword evidence="1 5" id="KW-0489">Methyltransferase</keyword>
<evidence type="ECO:0000256" key="2">
    <source>
        <dbReference type="ARBA" id="ARBA00022679"/>
    </source>
</evidence>